<comment type="subunit">
    <text evidence="2 15">Monomer.</text>
</comment>
<dbReference type="GO" id="GO:0006388">
    <property type="term" value="P:tRNA splicing, via endonucleolytic cleavage and ligation"/>
    <property type="evidence" value="ECO:0007669"/>
    <property type="project" value="UniProtKB-ARBA"/>
</dbReference>
<comment type="cofactor">
    <cofactor evidence="14 15">
        <name>Mn(2+)</name>
        <dbReference type="ChEBI" id="CHEBI:29035"/>
    </cofactor>
    <text evidence="14 15">Binds 2 manganese ions per subunit.</text>
</comment>
<dbReference type="SUPFAM" id="SSF103365">
    <property type="entry name" value="Hypothetical protein PH1602"/>
    <property type="match status" value="1"/>
</dbReference>
<comment type="catalytic activity">
    <reaction evidence="11">
        <text>a 3'-end 2',3'-cyclophospho-ribonucleotide-RNA + a 5'-end dephospho-ribonucleoside-RNA + GTP + H2O = a ribonucleotidyl-ribonucleotide-RNA + GMP + diphosphate + H(+)</text>
        <dbReference type="Rhea" id="RHEA:68080"/>
        <dbReference type="Rhea" id="RHEA-COMP:10464"/>
        <dbReference type="Rhea" id="RHEA-COMP:13936"/>
        <dbReference type="Rhea" id="RHEA-COMP:17355"/>
        <dbReference type="ChEBI" id="CHEBI:15377"/>
        <dbReference type="ChEBI" id="CHEBI:15378"/>
        <dbReference type="ChEBI" id="CHEBI:33019"/>
        <dbReference type="ChEBI" id="CHEBI:37565"/>
        <dbReference type="ChEBI" id="CHEBI:58115"/>
        <dbReference type="ChEBI" id="CHEBI:83064"/>
        <dbReference type="ChEBI" id="CHEBI:138284"/>
        <dbReference type="ChEBI" id="CHEBI:173118"/>
        <dbReference type="EC" id="6.5.1.8"/>
    </reaction>
</comment>
<dbReference type="HOGENOM" id="CLU_022279_0_1_2"/>
<dbReference type="GO" id="GO:0046872">
    <property type="term" value="F:metal ion binding"/>
    <property type="evidence" value="ECO:0007669"/>
    <property type="project" value="UniProtKB-UniRule"/>
</dbReference>
<dbReference type="GO" id="GO:0170057">
    <property type="term" value="F:RNA ligase (GTP) activity"/>
    <property type="evidence" value="ECO:0007669"/>
    <property type="project" value="UniProtKB-EC"/>
</dbReference>
<evidence type="ECO:0000256" key="9">
    <source>
        <dbReference type="ARBA" id="ARBA00045316"/>
    </source>
</evidence>
<proteinExistence type="inferred from homology"/>
<reference evidence="16 17" key="1">
    <citation type="journal article" date="2014" name="Appl. Environ. Microbiol.">
        <title>Comparative Genome Analysis of 'Candidatus Methanoplasma termitum' Indicates a New Mode of Energy Metabolism in the Seventh Order of Methanogens.</title>
        <authorList>
            <person name="Lang K."/>
            <person name="Schuldes J."/>
            <person name="Klingl A."/>
            <person name="Poehlein A."/>
            <person name="Daniel R."/>
            <person name="Brune A."/>
        </authorList>
    </citation>
    <scope>NUCLEOTIDE SEQUENCE [LARGE SCALE GENOMIC DNA]</scope>
    <source>
        <strain evidence="17">Mpt1</strain>
    </source>
</reference>
<feature type="binding site" evidence="13">
    <location>
        <begin position="380"/>
        <end position="383"/>
    </location>
    <ligand>
        <name>GMP</name>
        <dbReference type="ChEBI" id="CHEBI:58115"/>
    </ligand>
</feature>
<dbReference type="Proteomes" id="UP000030787">
    <property type="component" value="Chromosome"/>
</dbReference>
<comment type="similarity">
    <text evidence="1 15">Belongs to the RtcB family.</text>
</comment>
<feature type="binding site" evidence="14">
    <location>
        <position position="237"/>
    </location>
    <ligand>
        <name>Mn(2+)</name>
        <dbReference type="ChEBI" id="CHEBI:29035"/>
        <label>2</label>
    </ligand>
</feature>
<accession>A0A0A7LAM2</accession>
<dbReference type="OrthoDB" id="9887at2157"/>
<feature type="active site" description="GMP-histidine intermediate" evidence="12">
    <location>
        <position position="406"/>
    </location>
</feature>
<keyword evidence="7 14" id="KW-0464">Manganese</keyword>
<name>A0A0A7LAM2_9ARCH</name>
<evidence type="ECO:0000256" key="13">
    <source>
        <dbReference type="PIRSR" id="PIRSR601233-2"/>
    </source>
</evidence>
<protein>
    <recommendedName>
        <fullName evidence="8 15">tRNA-splicing ligase RtcB</fullName>
        <ecNumber evidence="15">6.5.1.-</ecNumber>
    </recommendedName>
</protein>
<keyword evidence="6 13" id="KW-0342">GTP-binding</keyword>
<dbReference type="PANTHER" id="PTHR11118">
    <property type="entry name" value="RNA-SPLICING LIGASE RTCB HOMOLOG"/>
    <property type="match status" value="1"/>
</dbReference>
<comment type="function">
    <text evidence="9">Essential for tRNA splicing and maturation. Acts by directly joining spliced tRNA halves to mature-sized tRNAs. Joins RNA with 2',3'-cyclic-phosphate or 3'-phosphate ends to RNA with 5'-hydroxy ends.</text>
</comment>
<evidence type="ECO:0000256" key="12">
    <source>
        <dbReference type="PIRSR" id="PIRSR601233-1"/>
    </source>
</evidence>
<dbReference type="GO" id="GO:0005525">
    <property type="term" value="F:GTP binding"/>
    <property type="evidence" value="ECO:0007669"/>
    <property type="project" value="UniProtKB-KW"/>
</dbReference>
<evidence type="ECO:0000313" key="16">
    <source>
        <dbReference type="EMBL" id="AIZ56089.1"/>
    </source>
</evidence>
<feature type="binding site" evidence="14">
    <location>
        <position position="98"/>
    </location>
    <ligand>
        <name>Mn(2+)</name>
        <dbReference type="ChEBI" id="CHEBI:29035"/>
        <label>1</label>
    </ligand>
</feature>
<evidence type="ECO:0000256" key="14">
    <source>
        <dbReference type="PIRSR" id="PIRSR601233-3"/>
    </source>
</evidence>
<dbReference type="Gene3D" id="3.90.1860.10">
    <property type="entry name" value="tRNA-splicing ligase RtcB"/>
    <property type="match status" value="1"/>
</dbReference>
<dbReference type="FunFam" id="3.90.1860.10:FF:000001">
    <property type="entry name" value="tRNA-splicing ligase RtcB homolog"/>
    <property type="match status" value="1"/>
</dbReference>
<keyword evidence="5 13" id="KW-0547">Nucleotide-binding</keyword>
<evidence type="ECO:0000256" key="5">
    <source>
        <dbReference type="ARBA" id="ARBA00022741"/>
    </source>
</evidence>
<evidence type="ECO:0000256" key="11">
    <source>
        <dbReference type="ARBA" id="ARBA00049514"/>
    </source>
</evidence>
<dbReference type="InterPro" id="IPR036025">
    <property type="entry name" value="RtcB-like_sf"/>
</dbReference>
<dbReference type="GeneID" id="24817863"/>
<evidence type="ECO:0000256" key="2">
    <source>
        <dbReference type="ARBA" id="ARBA00011245"/>
    </source>
</evidence>
<organism evidence="16 17">
    <name type="scientific">Candidatus Methanoplasma termitum</name>
    <dbReference type="NCBI Taxonomy" id="1577791"/>
    <lineage>
        <taxon>Archaea</taxon>
        <taxon>Methanobacteriati</taxon>
        <taxon>Thermoplasmatota</taxon>
        <taxon>Thermoplasmata</taxon>
        <taxon>Methanomassiliicoccales</taxon>
        <taxon>Methanomassiliicoccaceae</taxon>
        <taxon>Candidatus Methanoplasma</taxon>
    </lineage>
</organism>
<feature type="binding site" evidence="13">
    <location>
        <begin position="331"/>
        <end position="332"/>
    </location>
    <ligand>
        <name>GMP</name>
        <dbReference type="ChEBI" id="CHEBI:58115"/>
    </ligand>
</feature>
<dbReference type="RefSeq" id="WP_048111429.1">
    <property type="nucleotide sequence ID" value="NZ_CP010070.1"/>
</dbReference>
<dbReference type="KEGG" id="mear:Mpt1_c01880"/>
<evidence type="ECO:0000256" key="7">
    <source>
        <dbReference type="ARBA" id="ARBA00023211"/>
    </source>
</evidence>
<feature type="binding site" evidence="14">
    <location>
        <position position="331"/>
    </location>
    <ligand>
        <name>Mn(2+)</name>
        <dbReference type="ChEBI" id="CHEBI:29035"/>
        <label>2</label>
    </ligand>
</feature>
<dbReference type="EMBL" id="CP010070">
    <property type="protein sequence ID" value="AIZ56089.1"/>
    <property type="molecule type" value="Genomic_DNA"/>
</dbReference>
<evidence type="ECO:0000256" key="6">
    <source>
        <dbReference type="ARBA" id="ARBA00023134"/>
    </source>
</evidence>
<evidence type="ECO:0000256" key="10">
    <source>
        <dbReference type="ARBA" id="ARBA00047746"/>
    </source>
</evidence>
<comment type="catalytic activity">
    <reaction evidence="10">
        <text>a 3'-end 3'-phospho-ribonucleotide-RNA + a 5'-end dephospho-ribonucleoside-RNA + GTP = a ribonucleotidyl-ribonucleotide-RNA + GMP + diphosphate</text>
        <dbReference type="Rhea" id="RHEA:68076"/>
        <dbReference type="Rhea" id="RHEA-COMP:10463"/>
        <dbReference type="Rhea" id="RHEA-COMP:13936"/>
        <dbReference type="Rhea" id="RHEA-COMP:17355"/>
        <dbReference type="ChEBI" id="CHEBI:33019"/>
        <dbReference type="ChEBI" id="CHEBI:37565"/>
        <dbReference type="ChEBI" id="CHEBI:58115"/>
        <dbReference type="ChEBI" id="CHEBI:83062"/>
        <dbReference type="ChEBI" id="CHEBI:138284"/>
        <dbReference type="ChEBI" id="CHEBI:173118"/>
        <dbReference type="EC" id="6.5.1.8"/>
    </reaction>
</comment>
<feature type="binding site" evidence="13">
    <location>
        <position position="482"/>
    </location>
    <ligand>
        <name>GMP</name>
        <dbReference type="ChEBI" id="CHEBI:58115"/>
    </ligand>
</feature>
<evidence type="ECO:0000313" key="17">
    <source>
        <dbReference type="Proteomes" id="UP000030787"/>
    </source>
</evidence>
<feature type="binding site" evidence="14">
    <location>
        <position position="206"/>
    </location>
    <ligand>
        <name>Mn(2+)</name>
        <dbReference type="ChEBI" id="CHEBI:29035"/>
        <label>1</label>
    </ligand>
</feature>
<evidence type="ECO:0000256" key="3">
    <source>
        <dbReference type="ARBA" id="ARBA00022598"/>
    </source>
</evidence>
<dbReference type="InterPro" id="IPR001233">
    <property type="entry name" value="RtcB"/>
</dbReference>
<sequence length="483" mass="52474">MAWNGKLKKIDENRWEIPKDEFPFMRTNAVIYASENMIGQIRSDNAPLQAANVASLPGIVGSSMAMPDIHWGYGFPIGGVAAVNADSGSISPGGIGFDINCGVRLIKTDLTVDDLGGKVGVLVDELYKNVPSGLGSKGLTKIGNRELDDILKNGSKWAVENGYGWERDLEATEEKGRMKDADPSAVSDKARKRGIPQIGSLGSGNHFLELDVVDDVFDKDVAKKFGLKEGTVTVTVHCGSRGCGHQIATEYLQEMERYIKNNNIDLPDRQLACAPLDSKLGDDYYKAMCCGANYAWANRQMITHWVRESFENILEGSAEDMGMDVVYDVAHNIAKKERHDVEGHSENVLVHRKGATRAFAAGRTEIAQMYRDVGQPVIIPGDMKVGTYVLVGKKGAMKETFGSTCHGAGRKMSRNAALSKLKASDVKNEMRKNNIYLRSGSDEGLLEEAPAAYKDVDEVIKVVCAAGLTDKVAKLTPIGVVKG</sequence>
<feature type="binding site" evidence="13">
    <location>
        <begin position="406"/>
        <end position="409"/>
    </location>
    <ligand>
        <name>GMP</name>
        <dbReference type="ChEBI" id="CHEBI:58115"/>
    </ligand>
</feature>
<evidence type="ECO:0000256" key="4">
    <source>
        <dbReference type="ARBA" id="ARBA00022723"/>
    </source>
</evidence>
<gene>
    <name evidence="15 16" type="primary">rtcB</name>
    <name evidence="16" type="ORF">Mpt1_c01880</name>
</gene>
<evidence type="ECO:0000256" key="15">
    <source>
        <dbReference type="RuleBase" id="RU371113"/>
    </source>
</evidence>
<dbReference type="AlphaFoldDB" id="A0A0A7LAM2"/>
<dbReference type="GO" id="GO:0003972">
    <property type="term" value="F:RNA ligase (ATP) activity"/>
    <property type="evidence" value="ECO:0007669"/>
    <property type="project" value="TreeGrafter"/>
</dbReference>
<dbReference type="PANTHER" id="PTHR11118:SF1">
    <property type="entry name" value="RNA-SPLICING LIGASE RTCB HOMOLOG"/>
    <property type="match status" value="1"/>
</dbReference>
<feature type="binding site" evidence="13">
    <location>
        <begin position="205"/>
        <end position="209"/>
    </location>
    <ligand>
        <name>GMP</name>
        <dbReference type="ChEBI" id="CHEBI:58115"/>
    </ligand>
</feature>
<dbReference type="Pfam" id="PF01139">
    <property type="entry name" value="RtcB"/>
    <property type="match status" value="1"/>
</dbReference>
<dbReference type="STRING" id="1577791.Mpt1_c01880"/>
<keyword evidence="4 14" id="KW-0479">Metal-binding</keyword>
<keyword evidence="17" id="KW-1185">Reference proteome</keyword>
<keyword evidence="3 15" id="KW-0436">Ligase</keyword>
<evidence type="ECO:0000256" key="1">
    <source>
        <dbReference type="ARBA" id="ARBA00008071"/>
    </source>
</evidence>
<evidence type="ECO:0000256" key="8">
    <source>
        <dbReference type="ARBA" id="ARBA00033766"/>
    </source>
</evidence>
<dbReference type="EC" id="6.5.1.-" evidence="15"/>